<dbReference type="EMBL" id="NIVC01003714">
    <property type="protein sequence ID" value="PAA50114.1"/>
    <property type="molecule type" value="Genomic_DNA"/>
</dbReference>
<name>A0A267DN61_9PLAT</name>
<keyword evidence="1" id="KW-0472">Membrane</keyword>
<protein>
    <submittedName>
        <fullName evidence="2">Uncharacterized protein</fullName>
    </submittedName>
</protein>
<dbReference type="PANTHER" id="PTHR33539:SF1">
    <property type="entry name" value="UPF0764 PROTEIN C16ORF89"/>
    <property type="match status" value="1"/>
</dbReference>
<sequence>MAFYFSFEYLLPLIIKILDFFIKNQDPLSIDGLFGLCAIEGALEHLLATEPTLPDQMRQVLLQLQLVSRRTVNQSLPRVQQSDEVYFANMGFLLSSSWRPKVQYELLTAEHNTGNWNSEGAVDEAKLKEEFTESRSDQCLLDVHRNKDRCRFDSSCLRLMLHGDGARGYHLTHQILYATFIEASGCAPPSLGLRRRMAQLCGRALLEHRQLLLDLLAPWRASRLTGRRSSKVRRRSRPLMFDLALEQVFACGRIGFLDFVLDSRLLAALLTAQHPRLGCFGRQSLPTPPSRRPLVVGSVAGGVCELHLTGVAASAASSYLLMSLQGRRVLAERLQRSPASIRASGAHPSLALLLPPVLLLLLLLLARGRKKRCCRHCRFIFRKI</sequence>
<dbReference type="PANTHER" id="PTHR33539">
    <property type="entry name" value="UPF0764 PROTEIN C16ORF89"/>
    <property type="match status" value="1"/>
</dbReference>
<dbReference type="GO" id="GO:0005829">
    <property type="term" value="C:cytosol"/>
    <property type="evidence" value="ECO:0007669"/>
    <property type="project" value="TreeGrafter"/>
</dbReference>
<keyword evidence="1" id="KW-1133">Transmembrane helix</keyword>
<dbReference type="AlphaFoldDB" id="A0A267DN61"/>
<comment type="caution">
    <text evidence="2">The sequence shown here is derived from an EMBL/GenBank/DDBJ whole genome shotgun (WGS) entry which is preliminary data.</text>
</comment>
<gene>
    <name evidence="2" type="ORF">BOX15_Mlig028184g1</name>
</gene>
<proteinExistence type="predicted"/>
<evidence type="ECO:0000313" key="2">
    <source>
        <dbReference type="EMBL" id="PAA50114.1"/>
    </source>
</evidence>
<dbReference type="GO" id="GO:0016020">
    <property type="term" value="C:membrane"/>
    <property type="evidence" value="ECO:0007669"/>
    <property type="project" value="TreeGrafter"/>
</dbReference>
<accession>A0A267DN61</accession>
<dbReference type="Proteomes" id="UP000215902">
    <property type="component" value="Unassembled WGS sequence"/>
</dbReference>
<keyword evidence="3" id="KW-1185">Reference proteome</keyword>
<reference evidence="2 3" key="1">
    <citation type="submission" date="2017-06" db="EMBL/GenBank/DDBJ databases">
        <title>A platform for efficient transgenesis in Macrostomum lignano, a flatworm model organism for stem cell research.</title>
        <authorList>
            <person name="Berezikov E."/>
        </authorList>
    </citation>
    <scope>NUCLEOTIDE SEQUENCE [LARGE SCALE GENOMIC DNA]</scope>
    <source>
        <strain evidence="2">DV1</strain>
        <tissue evidence="2">Whole organism</tissue>
    </source>
</reference>
<dbReference type="STRING" id="282301.A0A267DN61"/>
<feature type="transmembrane region" description="Helical" evidence="1">
    <location>
        <begin position="346"/>
        <end position="366"/>
    </location>
</feature>
<keyword evidence="1" id="KW-0812">Transmembrane</keyword>
<dbReference type="OrthoDB" id="5949187at2759"/>
<dbReference type="InterPro" id="IPR031751">
    <property type="entry name" value="DUF4735"/>
</dbReference>
<organism evidence="2 3">
    <name type="scientific">Macrostomum lignano</name>
    <dbReference type="NCBI Taxonomy" id="282301"/>
    <lineage>
        <taxon>Eukaryota</taxon>
        <taxon>Metazoa</taxon>
        <taxon>Spiralia</taxon>
        <taxon>Lophotrochozoa</taxon>
        <taxon>Platyhelminthes</taxon>
        <taxon>Rhabditophora</taxon>
        <taxon>Macrostomorpha</taxon>
        <taxon>Macrostomida</taxon>
        <taxon>Macrostomidae</taxon>
        <taxon>Macrostomum</taxon>
    </lineage>
</organism>
<dbReference type="Pfam" id="PF15882">
    <property type="entry name" value="DUF4735"/>
    <property type="match status" value="2"/>
</dbReference>
<evidence type="ECO:0000313" key="3">
    <source>
        <dbReference type="Proteomes" id="UP000215902"/>
    </source>
</evidence>
<evidence type="ECO:0000256" key="1">
    <source>
        <dbReference type="SAM" id="Phobius"/>
    </source>
</evidence>